<keyword evidence="9" id="KW-1185">Reference proteome</keyword>
<keyword evidence="3" id="KW-0238">DNA-binding</keyword>
<reference evidence="8" key="4">
    <citation type="submission" date="2019-03" db="UniProtKB">
        <authorList>
            <consortium name="EnsemblPlants"/>
        </authorList>
    </citation>
    <scope>IDENTIFICATION</scope>
</reference>
<evidence type="ECO:0000256" key="4">
    <source>
        <dbReference type="ARBA" id="ARBA00023163"/>
    </source>
</evidence>
<proteinExistence type="predicted"/>
<feature type="region of interest" description="Disordered" evidence="6">
    <location>
        <begin position="31"/>
        <end position="72"/>
    </location>
</feature>
<feature type="domain" description="AP2/ERF" evidence="7">
    <location>
        <begin position="68"/>
        <end position="124"/>
    </location>
</feature>
<reference evidence="8" key="5">
    <citation type="journal article" date="2021" name="G3 (Bethesda)">
        <title>Aegilops tauschii genome assembly Aet v5.0 features greater sequence contiguity and improved annotation.</title>
        <authorList>
            <person name="Wang L."/>
            <person name="Zhu T."/>
            <person name="Rodriguez J.C."/>
            <person name="Deal K.R."/>
            <person name="Dubcovsky J."/>
            <person name="McGuire P.E."/>
            <person name="Lux T."/>
            <person name="Spannagl M."/>
            <person name="Mayer K.F.X."/>
            <person name="Baldrich P."/>
            <person name="Meyers B.C."/>
            <person name="Huo N."/>
            <person name="Gu Y.Q."/>
            <person name="Zhou H."/>
            <person name="Devos K.M."/>
            <person name="Bennetzen J.L."/>
            <person name="Unver T."/>
            <person name="Budak H."/>
            <person name="Gulick P.J."/>
            <person name="Galiba G."/>
            <person name="Kalapos B."/>
            <person name="Nelson D.R."/>
            <person name="Li P."/>
            <person name="You F.M."/>
            <person name="Luo M.C."/>
            <person name="Dvorak J."/>
        </authorList>
    </citation>
    <scope>NUCLEOTIDE SEQUENCE [LARGE SCALE GENOMIC DNA]</scope>
    <source>
        <strain evidence="8">cv. AL8/78</strain>
    </source>
</reference>
<dbReference type="InterPro" id="IPR001471">
    <property type="entry name" value="AP2/ERF_dom"/>
</dbReference>
<dbReference type="InterPro" id="IPR050913">
    <property type="entry name" value="AP2/ERF_ERF"/>
</dbReference>
<dbReference type="AlphaFoldDB" id="A0A453NDU8"/>
<reference evidence="9" key="1">
    <citation type="journal article" date="2014" name="Science">
        <title>Ancient hybridizations among the ancestral genomes of bread wheat.</title>
        <authorList>
            <consortium name="International Wheat Genome Sequencing Consortium,"/>
            <person name="Marcussen T."/>
            <person name="Sandve S.R."/>
            <person name="Heier L."/>
            <person name="Spannagl M."/>
            <person name="Pfeifer M."/>
            <person name="Jakobsen K.S."/>
            <person name="Wulff B.B."/>
            <person name="Steuernagel B."/>
            <person name="Mayer K.F."/>
            <person name="Olsen O.A."/>
        </authorList>
    </citation>
    <scope>NUCLEOTIDE SEQUENCE [LARGE SCALE GENOMIC DNA]</scope>
    <source>
        <strain evidence="9">cv. AL8/78</strain>
    </source>
</reference>
<feature type="compositionally biased region" description="Basic and acidic residues" evidence="6">
    <location>
        <begin position="61"/>
        <end position="71"/>
    </location>
</feature>
<dbReference type="CDD" id="cd00018">
    <property type="entry name" value="AP2"/>
    <property type="match status" value="1"/>
</dbReference>
<dbReference type="GO" id="GO:0005634">
    <property type="term" value="C:nucleus"/>
    <property type="evidence" value="ECO:0007669"/>
    <property type="project" value="UniProtKB-SubCell"/>
</dbReference>
<organism evidence="8 9">
    <name type="scientific">Aegilops tauschii subsp. strangulata</name>
    <name type="common">Goatgrass</name>
    <dbReference type="NCBI Taxonomy" id="200361"/>
    <lineage>
        <taxon>Eukaryota</taxon>
        <taxon>Viridiplantae</taxon>
        <taxon>Streptophyta</taxon>
        <taxon>Embryophyta</taxon>
        <taxon>Tracheophyta</taxon>
        <taxon>Spermatophyta</taxon>
        <taxon>Magnoliopsida</taxon>
        <taxon>Liliopsida</taxon>
        <taxon>Poales</taxon>
        <taxon>Poaceae</taxon>
        <taxon>BOP clade</taxon>
        <taxon>Pooideae</taxon>
        <taxon>Triticodae</taxon>
        <taxon>Triticeae</taxon>
        <taxon>Triticinae</taxon>
        <taxon>Aegilops</taxon>
    </lineage>
</organism>
<evidence type="ECO:0000259" key="7">
    <source>
        <dbReference type="PROSITE" id="PS51032"/>
    </source>
</evidence>
<dbReference type="Proteomes" id="UP000015105">
    <property type="component" value="Chromosome 6D"/>
</dbReference>
<dbReference type="STRING" id="200361.A0A453NDU8"/>
<feature type="domain" description="AP2/ERF" evidence="7">
    <location>
        <begin position="152"/>
        <end position="209"/>
    </location>
</feature>
<evidence type="ECO:0000256" key="3">
    <source>
        <dbReference type="ARBA" id="ARBA00023125"/>
    </source>
</evidence>
<dbReference type="SUPFAM" id="SSF54171">
    <property type="entry name" value="DNA-binding domain"/>
    <property type="match status" value="2"/>
</dbReference>
<dbReference type="PROSITE" id="PS51032">
    <property type="entry name" value="AP2_ERF"/>
    <property type="match status" value="2"/>
</dbReference>
<reference evidence="9" key="2">
    <citation type="journal article" date="2017" name="Nat. Plants">
        <title>The Aegilops tauschii genome reveals multiple impacts of transposons.</title>
        <authorList>
            <person name="Zhao G."/>
            <person name="Zou C."/>
            <person name="Li K."/>
            <person name="Wang K."/>
            <person name="Li T."/>
            <person name="Gao L."/>
            <person name="Zhang X."/>
            <person name="Wang H."/>
            <person name="Yang Z."/>
            <person name="Liu X."/>
            <person name="Jiang W."/>
            <person name="Mao L."/>
            <person name="Kong X."/>
            <person name="Jiao Y."/>
            <person name="Jia J."/>
        </authorList>
    </citation>
    <scope>NUCLEOTIDE SEQUENCE [LARGE SCALE GENOMIC DNA]</scope>
    <source>
        <strain evidence="9">cv. AL8/78</strain>
    </source>
</reference>
<keyword evidence="2" id="KW-0805">Transcription regulation</keyword>
<dbReference type="GO" id="GO:0003677">
    <property type="term" value="F:DNA binding"/>
    <property type="evidence" value="ECO:0007669"/>
    <property type="project" value="UniProtKB-KW"/>
</dbReference>
<keyword evidence="4" id="KW-0804">Transcription</keyword>
<dbReference type="Gene3D" id="3.30.730.10">
    <property type="entry name" value="AP2/ERF domain"/>
    <property type="match status" value="2"/>
</dbReference>
<dbReference type="PANTHER" id="PTHR31194">
    <property type="entry name" value="SHN SHINE , DNA BINDING / TRANSCRIPTION FACTOR"/>
    <property type="match status" value="1"/>
</dbReference>
<dbReference type="PANTHER" id="PTHR31194:SF201">
    <property type="entry name" value="AP2_ERF DOMAIN-CONTAINING PROTEIN"/>
    <property type="match status" value="1"/>
</dbReference>
<dbReference type="InterPro" id="IPR036955">
    <property type="entry name" value="AP2/ERF_dom_sf"/>
</dbReference>
<accession>A0A453NDU8</accession>
<dbReference type="Pfam" id="PF00847">
    <property type="entry name" value="AP2"/>
    <property type="match status" value="1"/>
</dbReference>
<evidence type="ECO:0000256" key="1">
    <source>
        <dbReference type="ARBA" id="ARBA00004123"/>
    </source>
</evidence>
<evidence type="ECO:0000313" key="9">
    <source>
        <dbReference type="Proteomes" id="UP000015105"/>
    </source>
</evidence>
<feature type="compositionally biased region" description="Low complexity" evidence="6">
    <location>
        <begin position="44"/>
        <end position="53"/>
    </location>
</feature>
<reference evidence="8" key="3">
    <citation type="journal article" date="2017" name="Nature">
        <title>Genome sequence of the progenitor of the wheat D genome Aegilops tauschii.</title>
        <authorList>
            <person name="Luo M.C."/>
            <person name="Gu Y.Q."/>
            <person name="Puiu D."/>
            <person name="Wang H."/>
            <person name="Twardziok S.O."/>
            <person name="Deal K.R."/>
            <person name="Huo N."/>
            <person name="Zhu T."/>
            <person name="Wang L."/>
            <person name="Wang Y."/>
            <person name="McGuire P.E."/>
            <person name="Liu S."/>
            <person name="Long H."/>
            <person name="Ramasamy R.K."/>
            <person name="Rodriguez J.C."/>
            <person name="Van S.L."/>
            <person name="Yuan L."/>
            <person name="Wang Z."/>
            <person name="Xia Z."/>
            <person name="Xiao L."/>
            <person name="Anderson O.D."/>
            <person name="Ouyang S."/>
            <person name="Liang Y."/>
            <person name="Zimin A.V."/>
            <person name="Pertea G."/>
            <person name="Qi P."/>
            <person name="Bennetzen J.L."/>
            <person name="Dai X."/>
            <person name="Dawson M.W."/>
            <person name="Muller H.G."/>
            <person name="Kugler K."/>
            <person name="Rivarola-Duarte L."/>
            <person name="Spannagl M."/>
            <person name="Mayer K.F.X."/>
            <person name="Lu F.H."/>
            <person name="Bevan M.W."/>
            <person name="Leroy P."/>
            <person name="Li P."/>
            <person name="You F.M."/>
            <person name="Sun Q."/>
            <person name="Liu Z."/>
            <person name="Lyons E."/>
            <person name="Wicker T."/>
            <person name="Salzberg S.L."/>
            <person name="Devos K.M."/>
            <person name="Dvorak J."/>
        </authorList>
    </citation>
    <scope>NUCLEOTIDE SEQUENCE [LARGE SCALE GENOMIC DNA]</scope>
    <source>
        <strain evidence="8">cv. AL8/78</strain>
    </source>
</reference>
<dbReference type="Gramene" id="AET6Gv20341500.1">
    <property type="protein sequence ID" value="AET6Gv20341500.1"/>
    <property type="gene ID" value="AET6Gv20341500"/>
</dbReference>
<evidence type="ECO:0000313" key="8">
    <source>
        <dbReference type="EnsemblPlants" id="AET6Gv20341500.1"/>
    </source>
</evidence>
<protein>
    <recommendedName>
        <fullName evidence="7">AP2/ERF domain-containing protein</fullName>
    </recommendedName>
</protein>
<comment type="subcellular location">
    <subcellularLocation>
        <location evidence="1">Nucleus</location>
    </subcellularLocation>
</comment>
<evidence type="ECO:0000256" key="2">
    <source>
        <dbReference type="ARBA" id="ARBA00023015"/>
    </source>
</evidence>
<evidence type="ECO:0000256" key="6">
    <source>
        <dbReference type="SAM" id="MobiDB-lite"/>
    </source>
</evidence>
<feature type="region of interest" description="Disordered" evidence="6">
    <location>
        <begin position="131"/>
        <end position="151"/>
    </location>
</feature>
<evidence type="ECO:0000256" key="5">
    <source>
        <dbReference type="ARBA" id="ARBA00023242"/>
    </source>
</evidence>
<dbReference type="GO" id="GO:0003700">
    <property type="term" value="F:DNA-binding transcription factor activity"/>
    <property type="evidence" value="ECO:0007669"/>
    <property type="project" value="InterPro"/>
</dbReference>
<sequence length="277" mass="29214">MMVATAAESVHEQGLPGGVDVVAVERDWAAEAAGGRRKGSTSEGAARAYGAGRAAKKKAPPRPEARTEFRGVSRTLAGNYGARIDHSKGQKRWLGTFDTAEEAARAYDEAAVRLHGARAVTNYEQDGVSGSVGRAAAKKKKPAAPRPDARTEFVGVSRQPNGKYVAGLWDSGRRKVVTVGRFDTAEEAAGAYDAAAVGMYGAAARTNFEAAAADDGDMSSVDLLSDFPEPPACNVRSDSIIPGPALDDLRTDADLTPAERQQVDEFLIDMDFADVVD</sequence>
<dbReference type="EnsemblPlants" id="AET6Gv20341500.1">
    <property type="protein sequence ID" value="AET6Gv20341500.1"/>
    <property type="gene ID" value="AET6Gv20341500"/>
</dbReference>
<dbReference type="InterPro" id="IPR016177">
    <property type="entry name" value="DNA-bd_dom_sf"/>
</dbReference>
<dbReference type="SMART" id="SM00380">
    <property type="entry name" value="AP2"/>
    <property type="match status" value="2"/>
</dbReference>
<name>A0A453NDU8_AEGTS</name>
<keyword evidence="5" id="KW-0539">Nucleus</keyword>